<keyword evidence="1" id="KW-1133">Transmembrane helix</keyword>
<dbReference type="Pfam" id="PF00892">
    <property type="entry name" value="EamA"/>
    <property type="match status" value="2"/>
</dbReference>
<sequence length="287" mass="31311">MLDLALSILFSSLIFIVFKLLSIYRINTLYALVANYITACITGLIFNVDGNVSLEILQKSWVPGTFILGVLFIVVFNLMAATSQKIGISVASVATKMSLVIPVICALLFYGERLHPLQGLGIVLALSAVYFVSIRDKSIVLDRAFLWLPLLVFLGSGIIDAGIKFLEEFYLAKNEFPLLSAVAFASAAIAGILFILLKESTRTKRLRPKDVVGGIALGIPNYFSIYYLLQAFQHENLGSAVIFTINNVGIVLLSTLFGIVLFKEVISLKNWMGIGLAIVSIVLVALL</sequence>
<dbReference type="RefSeq" id="WP_317902242.1">
    <property type="nucleotide sequence ID" value="NZ_JAIRBC010000013.1"/>
</dbReference>
<proteinExistence type="predicted"/>
<feature type="transmembrane region" description="Helical" evidence="1">
    <location>
        <begin position="268"/>
        <end position="286"/>
    </location>
</feature>
<evidence type="ECO:0000313" key="4">
    <source>
        <dbReference type="Proteomes" id="UP001200642"/>
    </source>
</evidence>
<feature type="transmembrane region" description="Helical" evidence="1">
    <location>
        <begin position="86"/>
        <end position="110"/>
    </location>
</feature>
<feature type="transmembrane region" description="Helical" evidence="1">
    <location>
        <begin position="178"/>
        <end position="197"/>
    </location>
</feature>
<keyword evidence="4" id="KW-1185">Reference proteome</keyword>
<dbReference type="InterPro" id="IPR037185">
    <property type="entry name" value="EmrE-like"/>
</dbReference>
<accession>A0AAE3EVR6</accession>
<keyword evidence="1" id="KW-0812">Transmembrane</keyword>
<feature type="transmembrane region" description="Helical" evidence="1">
    <location>
        <begin position="209"/>
        <end position="229"/>
    </location>
</feature>
<feature type="domain" description="EamA" evidence="2">
    <location>
        <begin position="5"/>
        <end position="133"/>
    </location>
</feature>
<dbReference type="EMBL" id="JAIRBC010000013">
    <property type="protein sequence ID" value="MCG2461094.1"/>
    <property type="molecule type" value="Genomic_DNA"/>
</dbReference>
<reference evidence="3" key="1">
    <citation type="submission" date="2023-02" db="EMBL/GenBank/DDBJ databases">
        <title>Genome of Flavobacteriaceae gen. nov. sp. strain F89.</title>
        <authorList>
            <person name="Wang Y."/>
        </authorList>
    </citation>
    <scope>NUCLEOTIDE SEQUENCE</scope>
    <source>
        <strain evidence="3">F89</strain>
    </source>
</reference>
<dbReference type="Gene3D" id="1.10.3730.20">
    <property type="match status" value="2"/>
</dbReference>
<feature type="transmembrane region" description="Helical" evidence="1">
    <location>
        <begin position="241"/>
        <end position="261"/>
    </location>
</feature>
<feature type="transmembrane region" description="Helical" evidence="1">
    <location>
        <begin position="6"/>
        <end position="22"/>
    </location>
</feature>
<evidence type="ECO:0000313" key="3">
    <source>
        <dbReference type="EMBL" id="MCG2461094.1"/>
    </source>
</evidence>
<comment type="caution">
    <text evidence="3">The sequence shown here is derived from an EMBL/GenBank/DDBJ whole genome shotgun (WGS) entry which is preliminary data.</text>
</comment>
<dbReference type="Proteomes" id="UP001200642">
    <property type="component" value="Unassembled WGS sequence"/>
</dbReference>
<evidence type="ECO:0000259" key="2">
    <source>
        <dbReference type="Pfam" id="PF00892"/>
    </source>
</evidence>
<feature type="transmembrane region" description="Helical" evidence="1">
    <location>
        <begin position="29"/>
        <end position="48"/>
    </location>
</feature>
<feature type="transmembrane region" description="Helical" evidence="1">
    <location>
        <begin position="116"/>
        <end position="133"/>
    </location>
</feature>
<dbReference type="InterPro" id="IPR000620">
    <property type="entry name" value="EamA_dom"/>
</dbReference>
<feature type="domain" description="EamA" evidence="2">
    <location>
        <begin position="181"/>
        <end position="285"/>
    </location>
</feature>
<keyword evidence="1" id="KW-0472">Membrane</keyword>
<gene>
    <name evidence="3" type="ORF">K8352_10080</name>
</gene>
<protein>
    <submittedName>
        <fullName evidence="3">DMT family transporter</fullName>
    </submittedName>
</protein>
<organism evidence="3 4">
    <name type="scientific">Cerina litoralis</name>
    <dbReference type="NCBI Taxonomy" id="2874477"/>
    <lineage>
        <taxon>Bacteria</taxon>
        <taxon>Pseudomonadati</taxon>
        <taxon>Bacteroidota</taxon>
        <taxon>Flavobacteriia</taxon>
        <taxon>Flavobacteriales</taxon>
        <taxon>Flavobacteriaceae</taxon>
        <taxon>Cerina</taxon>
    </lineage>
</organism>
<dbReference type="AlphaFoldDB" id="A0AAE3EVR6"/>
<feature type="transmembrane region" description="Helical" evidence="1">
    <location>
        <begin position="60"/>
        <end position="79"/>
    </location>
</feature>
<dbReference type="SUPFAM" id="SSF103481">
    <property type="entry name" value="Multidrug resistance efflux transporter EmrE"/>
    <property type="match status" value="2"/>
</dbReference>
<name>A0AAE3EVR6_9FLAO</name>
<evidence type="ECO:0000256" key="1">
    <source>
        <dbReference type="SAM" id="Phobius"/>
    </source>
</evidence>
<dbReference type="GO" id="GO:0016020">
    <property type="term" value="C:membrane"/>
    <property type="evidence" value="ECO:0007669"/>
    <property type="project" value="InterPro"/>
</dbReference>
<feature type="transmembrane region" description="Helical" evidence="1">
    <location>
        <begin position="145"/>
        <end position="166"/>
    </location>
</feature>